<dbReference type="PROSITE" id="PS50983">
    <property type="entry name" value="FE_B12_PBP"/>
    <property type="match status" value="1"/>
</dbReference>
<dbReference type="RefSeq" id="WP_193904488.1">
    <property type="nucleotide sequence ID" value="NZ_JADEXG010000001.1"/>
</dbReference>
<evidence type="ECO:0000313" key="6">
    <source>
        <dbReference type="EMBL" id="MBE9075837.1"/>
    </source>
</evidence>
<dbReference type="Pfam" id="PF01497">
    <property type="entry name" value="Peripla_BP_2"/>
    <property type="match status" value="1"/>
</dbReference>
<dbReference type="CDD" id="cd01146">
    <property type="entry name" value="FhuD"/>
    <property type="match status" value="1"/>
</dbReference>
<comment type="subcellular location">
    <subcellularLocation>
        <location evidence="1">Cell envelope</location>
    </subcellularLocation>
</comment>
<dbReference type="PANTHER" id="PTHR30532">
    <property type="entry name" value="IRON III DICITRATE-BINDING PERIPLASMIC PROTEIN"/>
    <property type="match status" value="1"/>
</dbReference>
<protein>
    <submittedName>
        <fullName evidence="6">ABC transporter substrate-binding protein</fullName>
    </submittedName>
</protein>
<dbReference type="Proteomes" id="UP000636505">
    <property type="component" value="Unassembled WGS sequence"/>
</dbReference>
<dbReference type="InterPro" id="IPR051313">
    <property type="entry name" value="Bact_iron-sidero_bind"/>
</dbReference>
<dbReference type="PANTHER" id="PTHR30532:SF25">
    <property type="entry name" value="IRON(III) DICITRATE-BINDING PERIPLASMIC PROTEIN"/>
    <property type="match status" value="1"/>
</dbReference>
<evidence type="ECO:0000256" key="1">
    <source>
        <dbReference type="ARBA" id="ARBA00004196"/>
    </source>
</evidence>
<evidence type="ECO:0000259" key="5">
    <source>
        <dbReference type="PROSITE" id="PS50983"/>
    </source>
</evidence>
<comment type="caution">
    <text evidence="6">The sequence shown here is derived from an EMBL/GenBank/DDBJ whole genome shotgun (WGS) entry which is preliminary data.</text>
</comment>
<evidence type="ECO:0000256" key="3">
    <source>
        <dbReference type="ARBA" id="ARBA00022448"/>
    </source>
</evidence>
<dbReference type="GO" id="GO:1901678">
    <property type="term" value="P:iron coordination entity transport"/>
    <property type="evidence" value="ECO:0007669"/>
    <property type="project" value="UniProtKB-ARBA"/>
</dbReference>
<keyword evidence="3" id="KW-0813">Transport</keyword>
<dbReference type="GO" id="GO:0030288">
    <property type="term" value="C:outer membrane-bounded periplasmic space"/>
    <property type="evidence" value="ECO:0007669"/>
    <property type="project" value="TreeGrafter"/>
</dbReference>
<dbReference type="EMBL" id="JADEXG010000001">
    <property type="protein sequence ID" value="MBE9075837.1"/>
    <property type="molecule type" value="Genomic_DNA"/>
</dbReference>
<name>A0A8J7AUS8_9CYAN</name>
<dbReference type="SUPFAM" id="SSF53807">
    <property type="entry name" value="Helical backbone' metal receptor"/>
    <property type="match status" value="1"/>
</dbReference>
<evidence type="ECO:0000256" key="4">
    <source>
        <dbReference type="ARBA" id="ARBA00022729"/>
    </source>
</evidence>
<reference evidence="6" key="1">
    <citation type="submission" date="2020-10" db="EMBL/GenBank/DDBJ databases">
        <authorList>
            <person name="Castelo-Branco R."/>
            <person name="Eusebio N."/>
            <person name="Adriana R."/>
            <person name="Vieira A."/>
            <person name="Brugerolle De Fraissinette N."/>
            <person name="Rezende De Castro R."/>
            <person name="Schneider M.P."/>
            <person name="Vasconcelos V."/>
            <person name="Leao P.N."/>
        </authorList>
    </citation>
    <scope>NUCLEOTIDE SEQUENCE</scope>
    <source>
        <strain evidence="6">LEGE 07310</strain>
    </source>
</reference>
<evidence type="ECO:0000313" key="7">
    <source>
        <dbReference type="Proteomes" id="UP000636505"/>
    </source>
</evidence>
<evidence type="ECO:0000256" key="2">
    <source>
        <dbReference type="ARBA" id="ARBA00008814"/>
    </source>
</evidence>
<dbReference type="AlphaFoldDB" id="A0A8J7AUS8"/>
<feature type="domain" description="Fe/B12 periplasmic-binding" evidence="5">
    <location>
        <begin position="81"/>
        <end position="338"/>
    </location>
</feature>
<comment type="similarity">
    <text evidence="2">Belongs to the bacterial solute-binding protein 8 family.</text>
</comment>
<organism evidence="6 7">
    <name type="scientific">Vasconcelosia minhoensis LEGE 07310</name>
    <dbReference type="NCBI Taxonomy" id="915328"/>
    <lineage>
        <taxon>Bacteria</taxon>
        <taxon>Bacillati</taxon>
        <taxon>Cyanobacteriota</taxon>
        <taxon>Cyanophyceae</taxon>
        <taxon>Nodosilineales</taxon>
        <taxon>Cymatolegaceae</taxon>
        <taxon>Vasconcelosia</taxon>
        <taxon>Vasconcelosia minhoensis</taxon>
    </lineage>
</organism>
<proteinExistence type="inferred from homology"/>
<sequence>MTINQNLFSSLHSLLKMQMYKAIHLFLVGVLIFATASGCSGNISDSTTNRHSPALSNSPPTSTRVVEHAMGKTNVPVNPQRVVAIEPCSLDHALALGVKPVGTSHHYMKRLHSDETVEGIEDTGHPVDLEKVLALKPDLILGNAWAADETIYDLLSQIAPTVIVEDKNGSEWQESLAVYADALGKGDAAKKIVEAYYTRLEEFKAQMGERLQNTKVSAIAIYPTGFDLYPESTYIGSILKDAGLPRPPSQSQFSSESNRQLHGLSKEHIPDLDGDILLILNVNSPDTQEALKQLREEPLWSQLKAVQEDRVYGMELYSMSCGPIAVNSVIDDLFKYLV</sequence>
<keyword evidence="4" id="KW-0732">Signal</keyword>
<dbReference type="Gene3D" id="3.40.50.1980">
    <property type="entry name" value="Nitrogenase molybdenum iron protein domain"/>
    <property type="match status" value="2"/>
</dbReference>
<keyword evidence="7" id="KW-1185">Reference proteome</keyword>
<accession>A0A8J7AUS8</accession>
<gene>
    <name evidence="6" type="ORF">IQ241_00740</name>
</gene>
<dbReference type="InterPro" id="IPR002491">
    <property type="entry name" value="ABC_transptr_periplasmic_BD"/>
</dbReference>